<feature type="non-terminal residue" evidence="1">
    <location>
        <position position="1"/>
    </location>
</feature>
<reference evidence="1" key="1">
    <citation type="journal article" date="2014" name="Front. Microbiol.">
        <title>High frequency of phylogenetically diverse reductive dehalogenase-homologous genes in deep subseafloor sedimentary metagenomes.</title>
        <authorList>
            <person name="Kawai M."/>
            <person name="Futagami T."/>
            <person name="Toyoda A."/>
            <person name="Takaki Y."/>
            <person name="Nishi S."/>
            <person name="Hori S."/>
            <person name="Arai W."/>
            <person name="Tsubouchi T."/>
            <person name="Morono Y."/>
            <person name="Uchiyama I."/>
            <person name="Ito T."/>
            <person name="Fujiyama A."/>
            <person name="Inagaki F."/>
            <person name="Takami H."/>
        </authorList>
    </citation>
    <scope>NUCLEOTIDE SEQUENCE</scope>
    <source>
        <strain evidence="1">Expedition CK06-06</strain>
    </source>
</reference>
<dbReference type="EMBL" id="BARU01005212">
    <property type="protein sequence ID" value="GAH28311.1"/>
    <property type="molecule type" value="Genomic_DNA"/>
</dbReference>
<comment type="caution">
    <text evidence="1">The sequence shown here is derived from an EMBL/GenBank/DDBJ whole genome shotgun (WGS) entry which is preliminary data.</text>
</comment>
<accession>X1E4X7</accession>
<evidence type="ECO:0000313" key="1">
    <source>
        <dbReference type="EMBL" id="GAH28311.1"/>
    </source>
</evidence>
<proteinExistence type="predicted"/>
<sequence>DVRFLVYKQPIEHYDVQFPEVAGLVLIKIIDGLAVLSGERLEVEAPGFEIQDEGGQLKRICRTFRISQEDFIPSLDRFYYKVFILAKHIMDGEKYLHI</sequence>
<name>X1E4X7_9ZZZZ</name>
<dbReference type="AlphaFoldDB" id="X1E4X7"/>
<gene>
    <name evidence="1" type="ORF">S03H2_10092</name>
</gene>
<protein>
    <submittedName>
        <fullName evidence="1">Uncharacterized protein</fullName>
    </submittedName>
</protein>
<organism evidence="1">
    <name type="scientific">marine sediment metagenome</name>
    <dbReference type="NCBI Taxonomy" id="412755"/>
    <lineage>
        <taxon>unclassified sequences</taxon>
        <taxon>metagenomes</taxon>
        <taxon>ecological metagenomes</taxon>
    </lineage>
</organism>